<dbReference type="Proteomes" id="UP001262767">
    <property type="component" value="Unassembled WGS sequence"/>
</dbReference>
<proteinExistence type="predicted"/>
<dbReference type="EMBL" id="JAVDSC010000012">
    <property type="protein sequence ID" value="MDR6630375.1"/>
    <property type="molecule type" value="Genomic_DNA"/>
</dbReference>
<dbReference type="RefSeq" id="WP_310077873.1">
    <property type="nucleotide sequence ID" value="NZ_JAVDSC010000012.1"/>
</dbReference>
<evidence type="ECO:0000313" key="2">
    <source>
        <dbReference type="Proteomes" id="UP001262767"/>
    </source>
</evidence>
<accession>A0AAW8LLF4</accession>
<sequence>MITKLVPDAEQLAPLMAHVRAVLEQNGETDPVAAVIKNMHINAQMQAKQGIDAWLSYGVYLPAVERVIALHGGETEEDFLARTQYPVNVVEAYSVPGDDLATLLAADQYSQMHKQTVLKNTGEWCLNEDEQYFINLYEYENRLKAL</sequence>
<name>A0AAW8LLF4_ACILW</name>
<organism evidence="1 2">
    <name type="scientific">Acinetobacter lwoffii</name>
    <dbReference type="NCBI Taxonomy" id="28090"/>
    <lineage>
        <taxon>Bacteria</taxon>
        <taxon>Pseudomonadati</taxon>
        <taxon>Pseudomonadota</taxon>
        <taxon>Gammaproteobacteria</taxon>
        <taxon>Moraxellales</taxon>
        <taxon>Moraxellaceae</taxon>
        <taxon>Acinetobacter</taxon>
    </lineage>
</organism>
<gene>
    <name evidence="1" type="ORF">J2X86_002430</name>
</gene>
<dbReference type="AlphaFoldDB" id="A0AAW8LLF4"/>
<reference evidence="1" key="1">
    <citation type="submission" date="2023-07" db="EMBL/GenBank/DDBJ databases">
        <title>Sorghum-associated microbial communities from plants grown in Nebraska, USA.</title>
        <authorList>
            <person name="Schachtman D."/>
        </authorList>
    </citation>
    <scope>NUCLEOTIDE SEQUENCE</scope>
    <source>
        <strain evidence="1">BE44</strain>
    </source>
</reference>
<evidence type="ECO:0000313" key="1">
    <source>
        <dbReference type="EMBL" id="MDR6630375.1"/>
    </source>
</evidence>
<comment type="caution">
    <text evidence="1">The sequence shown here is derived from an EMBL/GenBank/DDBJ whole genome shotgun (WGS) entry which is preliminary data.</text>
</comment>
<protein>
    <submittedName>
        <fullName evidence="1">Uncharacterized protein</fullName>
    </submittedName>
</protein>